<feature type="region of interest" description="Disordered" evidence="1">
    <location>
        <begin position="361"/>
        <end position="384"/>
    </location>
</feature>
<accession>A0A1V6RV93</accession>
<dbReference type="OrthoDB" id="2283785at2759"/>
<feature type="compositionally biased region" description="Low complexity" evidence="1">
    <location>
        <begin position="372"/>
        <end position="384"/>
    </location>
</feature>
<reference evidence="3" key="1">
    <citation type="journal article" date="2017" name="Nat. Microbiol.">
        <title>Global analysis of biosynthetic gene clusters reveals vast potential of secondary metabolite production in Penicillium species.</title>
        <authorList>
            <person name="Nielsen J.C."/>
            <person name="Grijseels S."/>
            <person name="Prigent S."/>
            <person name="Ji B."/>
            <person name="Dainat J."/>
            <person name="Nielsen K.F."/>
            <person name="Frisvad J.C."/>
            <person name="Workman M."/>
            <person name="Nielsen J."/>
        </authorList>
    </citation>
    <scope>NUCLEOTIDE SEQUENCE [LARGE SCALE GENOMIC DNA]</scope>
    <source>
        <strain evidence="3">IBT 29486</strain>
    </source>
</reference>
<protein>
    <recommendedName>
        <fullName evidence="4">Arrestin-like N-terminal domain-containing protein</fullName>
    </recommendedName>
</protein>
<evidence type="ECO:0008006" key="4">
    <source>
        <dbReference type="Google" id="ProtNLM"/>
    </source>
</evidence>
<evidence type="ECO:0000256" key="1">
    <source>
        <dbReference type="SAM" id="MobiDB-lite"/>
    </source>
</evidence>
<dbReference type="STRING" id="29845.A0A1V6RV93"/>
<dbReference type="InterPro" id="IPR039634">
    <property type="entry name" value="Bul1-like"/>
</dbReference>
<gene>
    <name evidence="2" type="ORF">PENVUL_c024G00017</name>
</gene>
<comment type="caution">
    <text evidence="2">The sequence shown here is derived from an EMBL/GenBank/DDBJ whole genome shotgun (WGS) entry which is preliminary data.</text>
</comment>
<dbReference type="Gene3D" id="2.60.40.640">
    <property type="match status" value="1"/>
</dbReference>
<dbReference type="Proteomes" id="UP000191518">
    <property type="component" value="Unassembled WGS sequence"/>
</dbReference>
<dbReference type="InterPro" id="IPR014752">
    <property type="entry name" value="Arrestin-like_C"/>
</dbReference>
<dbReference type="PANTHER" id="PTHR31904:SF1">
    <property type="entry name" value="BYPASS OF STOP CODON PROTEIN 5-RELATED"/>
    <property type="match status" value="1"/>
</dbReference>
<sequence>MSTATSIISSGSDRLDIWSRRSQPKIEIYLANQKPGHVNSYTTGESIDGTITITVDHETRFDEIEIVFEGTFIETRSMNNANFRKGISRTTVERASCPGRTGSQQMFLKLRQPIDEMEYPTPRVLEAGRSYEYAFTFVVPDRLLPQVCTHTKNNAHIQRSHTMLPPTLGDPILASNGKTLLDDMAPNMSQIAYTVRASVLQKRLTGNEFVAIVAIAKKIRIIPTVEEEPPIDISGSPSLCTRKEKTVKRGTLRAKLGRIVASSSQPRPVQLLPPNGEPTDTVSTVATVNLRFDPVGDEQPPPLGTMTSKLRVSTFFSSVPYDDFPTTTGMPYAQIGCGLYAESVPLLTMCVASAQWTKQSSAADSMRRDSTDSSSSDSSTGPSSAFTGDTYYTASVVVPVTLPKSKAFVPTFHSCLMSRVYALDLSLTYHTPATNIMTPTVSLRVPVQFTSQAKSAESLKATLGVTVTQQELEEFFQPRNVTSPTEFSNQNLNAVVDVGLAPPEYSERLSTPRASH</sequence>
<proteinExistence type="predicted"/>
<dbReference type="EMBL" id="MDYP01000024">
    <property type="protein sequence ID" value="OQE05518.1"/>
    <property type="molecule type" value="Genomic_DNA"/>
</dbReference>
<dbReference type="AlphaFoldDB" id="A0A1V6RV93"/>
<name>A0A1V6RV93_9EURO</name>
<evidence type="ECO:0000313" key="2">
    <source>
        <dbReference type="EMBL" id="OQE05518.1"/>
    </source>
</evidence>
<organism evidence="2 3">
    <name type="scientific">Penicillium vulpinum</name>
    <dbReference type="NCBI Taxonomy" id="29845"/>
    <lineage>
        <taxon>Eukaryota</taxon>
        <taxon>Fungi</taxon>
        <taxon>Dikarya</taxon>
        <taxon>Ascomycota</taxon>
        <taxon>Pezizomycotina</taxon>
        <taxon>Eurotiomycetes</taxon>
        <taxon>Eurotiomycetidae</taxon>
        <taxon>Eurotiales</taxon>
        <taxon>Aspergillaceae</taxon>
        <taxon>Penicillium</taxon>
    </lineage>
</organism>
<evidence type="ECO:0000313" key="3">
    <source>
        <dbReference type="Proteomes" id="UP000191518"/>
    </source>
</evidence>
<keyword evidence="3" id="KW-1185">Reference proteome</keyword>
<dbReference type="PANTHER" id="PTHR31904">
    <property type="entry name" value="BYPASS OF STOP CODON PROTEIN 5-RELATED"/>
    <property type="match status" value="1"/>
</dbReference>